<dbReference type="Gene3D" id="2.120.10.30">
    <property type="entry name" value="TolB, C-terminal domain"/>
    <property type="match status" value="1"/>
</dbReference>
<dbReference type="KEGG" id="upl:DSM104440_03362"/>
<evidence type="ECO:0000256" key="1">
    <source>
        <dbReference type="SAM" id="SignalP"/>
    </source>
</evidence>
<dbReference type="InterPro" id="IPR011041">
    <property type="entry name" value="Quinoprot_gluc/sorb_DH_b-prop"/>
</dbReference>
<accession>A0A6M4HES4</accession>
<dbReference type="PANTHER" id="PTHR19328:SF75">
    <property type="entry name" value="ALDOSE SUGAR DEHYDROGENASE YLII"/>
    <property type="match status" value="1"/>
</dbReference>
<dbReference type="EMBL" id="CP053073">
    <property type="protein sequence ID" value="QJR16527.1"/>
    <property type="molecule type" value="Genomic_DNA"/>
</dbReference>
<keyword evidence="1" id="KW-0732">Signal</keyword>
<organism evidence="3 4">
    <name type="scientific">Usitatibacter palustris</name>
    <dbReference type="NCBI Taxonomy" id="2732487"/>
    <lineage>
        <taxon>Bacteria</taxon>
        <taxon>Pseudomonadati</taxon>
        <taxon>Pseudomonadota</taxon>
        <taxon>Betaproteobacteria</taxon>
        <taxon>Nitrosomonadales</taxon>
        <taxon>Usitatibacteraceae</taxon>
        <taxon>Usitatibacter</taxon>
    </lineage>
</organism>
<evidence type="ECO:0000259" key="2">
    <source>
        <dbReference type="Pfam" id="PF07995"/>
    </source>
</evidence>
<dbReference type="RefSeq" id="WP_171164709.1">
    <property type="nucleotide sequence ID" value="NZ_CP053073.1"/>
</dbReference>
<proteinExistence type="predicted"/>
<name>A0A6M4HES4_9PROT</name>
<evidence type="ECO:0000313" key="4">
    <source>
        <dbReference type="Proteomes" id="UP000503096"/>
    </source>
</evidence>
<dbReference type="Pfam" id="PF07995">
    <property type="entry name" value="GSDH"/>
    <property type="match status" value="1"/>
</dbReference>
<evidence type="ECO:0000313" key="3">
    <source>
        <dbReference type="EMBL" id="QJR16527.1"/>
    </source>
</evidence>
<sequence>MNFVRVLLLALLALPLGAFAQPPQITPQPFVSGIPSPVEITNANDYSGRLFILELGGRIRVVRNGAVLPTAFLDLTAGNGGPVITGGERGLLGLAFHPLYASNGRFYVFYTRARAGDANGSEVVIARYNRSAGNPDVADGASGSIVMVVDHPSASNHNGGKIAFGPDGYLYIAIGDGGTGGAPAQMLTDRRGKILRIDVDSGSPYAIPPTNPYFGSGDPSVRQEIWALGLRNPWKFSFDRLNGDMYIGDVGQSTWEEIDHQPNGAAGGRNYGWPVFEGMHCFSPPTGCSLAGHVPPVLEYPRGANGGNSITGGYRYRGSALSTLTGYYVYGDFGSGRIWATLPGTWAHTQIGAASSISAFGEDESGELYVVDIGGTVLRVTPSATTIPRLANISTRGHVSTGQDVMIGGFIIGGTRPKTVVVTVAGPSLANAGVPGPLADPRLTLVRSSDNAVMGTNDNWQSAANAAQLQASGFAPSNVLEPAIMITLAPGAYTAIVEGTGTGVGLVGVYELDHPEVPLTNISTRGQVLTGDNVMIAGLIIQGNGPQTVVITVAGPSLANAGIANPLANPIVLIVRASDNVVMGHNDNWQDAPNAAAIQSSGFAPANPLEPAVMVTLAPGAYTAIVQGVANGTGVGLVGVYRVQ</sequence>
<dbReference type="InParanoid" id="A0A6M4HES4"/>
<dbReference type="Proteomes" id="UP000503096">
    <property type="component" value="Chromosome"/>
</dbReference>
<reference evidence="3 4" key="1">
    <citation type="submission" date="2020-04" db="EMBL/GenBank/DDBJ databases">
        <title>Usitatibacter rugosus gen. nov., sp. nov. and Usitatibacter palustris sp. nov., novel members of Usitatibacteraceae fam. nov. within the order Nitrosomonadales isolated from soil.</title>
        <authorList>
            <person name="Huber K.J."/>
            <person name="Neumann-Schaal M."/>
            <person name="Geppert A."/>
            <person name="Luckner M."/>
            <person name="Wanner G."/>
            <person name="Overmann J."/>
        </authorList>
    </citation>
    <scope>NUCLEOTIDE SEQUENCE [LARGE SCALE GENOMIC DNA]</scope>
    <source>
        <strain evidence="3 4">Swamp67</strain>
    </source>
</reference>
<dbReference type="InterPro" id="IPR011042">
    <property type="entry name" value="6-blade_b-propeller_TolB-like"/>
</dbReference>
<dbReference type="PANTHER" id="PTHR19328">
    <property type="entry name" value="HEDGEHOG-INTERACTING PROTEIN"/>
    <property type="match status" value="1"/>
</dbReference>
<keyword evidence="4" id="KW-1185">Reference proteome</keyword>
<dbReference type="InterPro" id="IPR012938">
    <property type="entry name" value="Glc/Sorbosone_DH"/>
</dbReference>
<feature type="signal peptide" evidence="1">
    <location>
        <begin position="1"/>
        <end position="20"/>
    </location>
</feature>
<feature type="chain" id="PRO_5027104913" description="Glucose/Sorbosone dehydrogenase domain-containing protein" evidence="1">
    <location>
        <begin position="21"/>
        <end position="644"/>
    </location>
</feature>
<protein>
    <recommendedName>
        <fullName evidence="2">Glucose/Sorbosone dehydrogenase domain-containing protein</fullName>
    </recommendedName>
</protein>
<gene>
    <name evidence="3" type="ORF">DSM104440_03362</name>
</gene>
<dbReference type="AlphaFoldDB" id="A0A6M4HES4"/>
<dbReference type="SUPFAM" id="SSF50952">
    <property type="entry name" value="Soluble quinoprotein glucose dehydrogenase"/>
    <property type="match status" value="1"/>
</dbReference>
<feature type="domain" description="Glucose/Sorbosone dehydrogenase" evidence="2">
    <location>
        <begin position="36"/>
        <end position="333"/>
    </location>
</feature>